<sequence length="116" mass="12977">MLDLPLDKAAIEAIVRAHVTAWLTESMGKTLPSFVLTYVRVRQWGPIKFAARVRLFDDAPATIYVQGAPKRRNGDMPGIRHDGRPFHFNGGTWAWERALPGETKAMVAGRLGPDFF</sequence>
<name>A0ABQ4QNN7_9HYPH</name>
<accession>A0ABQ4QNN7</accession>
<proteinExistence type="predicted"/>
<evidence type="ECO:0000313" key="2">
    <source>
        <dbReference type="Proteomes" id="UP001055117"/>
    </source>
</evidence>
<comment type="caution">
    <text evidence="1">The sequence shown here is derived from an EMBL/GenBank/DDBJ whole genome shotgun (WGS) entry which is preliminary data.</text>
</comment>
<organism evidence="1 2">
    <name type="scientific">Methylobacterium cerastii</name>
    <dbReference type="NCBI Taxonomy" id="932741"/>
    <lineage>
        <taxon>Bacteria</taxon>
        <taxon>Pseudomonadati</taxon>
        <taxon>Pseudomonadota</taxon>
        <taxon>Alphaproteobacteria</taxon>
        <taxon>Hyphomicrobiales</taxon>
        <taxon>Methylobacteriaceae</taxon>
        <taxon>Methylobacterium</taxon>
    </lineage>
</organism>
<dbReference type="Proteomes" id="UP001055117">
    <property type="component" value="Unassembled WGS sequence"/>
</dbReference>
<reference evidence="1 2" key="1">
    <citation type="journal article" date="2021" name="Front. Microbiol.">
        <title>Comprehensive Comparative Genomics and Phenotyping of Methylobacterium Species.</title>
        <authorList>
            <person name="Alessa O."/>
            <person name="Ogura Y."/>
            <person name="Fujitani Y."/>
            <person name="Takami H."/>
            <person name="Hayashi T."/>
            <person name="Sahin N."/>
            <person name="Tani A."/>
        </authorList>
    </citation>
    <scope>NUCLEOTIDE SEQUENCE [LARGE SCALE GENOMIC DNA]</scope>
    <source>
        <strain evidence="1 2">DSM 23679</strain>
    </source>
</reference>
<dbReference type="EMBL" id="BPQG01000098">
    <property type="protein sequence ID" value="GJD46887.1"/>
    <property type="molecule type" value="Genomic_DNA"/>
</dbReference>
<keyword evidence="2" id="KW-1185">Reference proteome</keyword>
<gene>
    <name evidence="1" type="ORF">AFCDBAGC_4772</name>
</gene>
<protein>
    <submittedName>
        <fullName evidence="1">Uncharacterized protein</fullName>
    </submittedName>
</protein>
<evidence type="ECO:0000313" key="1">
    <source>
        <dbReference type="EMBL" id="GJD46887.1"/>
    </source>
</evidence>